<keyword evidence="3" id="KW-1185">Reference proteome</keyword>
<comment type="caution">
    <text evidence="2">The sequence shown here is derived from an EMBL/GenBank/DDBJ whole genome shotgun (WGS) entry which is preliminary data.</text>
</comment>
<dbReference type="AlphaFoldDB" id="A0A8S1B8T5"/>
<dbReference type="PANTHER" id="PTHR37162:SF1">
    <property type="entry name" value="BED-TYPE DOMAIN-CONTAINING PROTEIN"/>
    <property type="match status" value="1"/>
</dbReference>
<evidence type="ECO:0000313" key="3">
    <source>
        <dbReference type="Proteomes" id="UP000494106"/>
    </source>
</evidence>
<evidence type="ECO:0000313" key="2">
    <source>
        <dbReference type="EMBL" id="CAB3253281.1"/>
    </source>
</evidence>
<dbReference type="PANTHER" id="PTHR37162">
    <property type="entry name" value="HAT FAMILY DIMERISATION DOMAINCONTAINING PROTEIN-RELATED"/>
    <property type="match status" value="1"/>
</dbReference>
<dbReference type="InterPro" id="IPR012337">
    <property type="entry name" value="RNaseH-like_sf"/>
</dbReference>
<feature type="compositionally biased region" description="Acidic residues" evidence="1">
    <location>
        <begin position="1"/>
        <end position="10"/>
    </location>
</feature>
<evidence type="ECO:0000256" key="1">
    <source>
        <dbReference type="SAM" id="MobiDB-lite"/>
    </source>
</evidence>
<accession>A0A8S1B8T5</accession>
<name>A0A8S1B8T5_ARCPL</name>
<proteinExistence type="predicted"/>
<protein>
    <recommendedName>
        <fullName evidence="4">DUF4371 domain-containing protein</fullName>
    </recommendedName>
</protein>
<feature type="region of interest" description="Disordered" evidence="1">
    <location>
        <begin position="1"/>
        <end position="21"/>
    </location>
</feature>
<dbReference type="EMBL" id="CADEBC010000561">
    <property type="protein sequence ID" value="CAB3253281.1"/>
    <property type="molecule type" value="Genomic_DNA"/>
</dbReference>
<dbReference type="Proteomes" id="UP000494106">
    <property type="component" value="Unassembled WGS sequence"/>
</dbReference>
<dbReference type="SUPFAM" id="SSF53098">
    <property type="entry name" value="Ribonuclease H-like"/>
    <property type="match status" value="1"/>
</dbReference>
<gene>
    <name evidence="2" type="ORF">APLA_LOCUS14006</name>
</gene>
<sequence length="372" mass="42594">MSARESDDEGPSTPKKKRSYKQKFRNEWLHHENFKKWLRRDMKDPYRAYCIFCDTSMIADMGALKRHSEGNKHVLKAKPSSSLTSIATAFKKPSPSLDDKRKIAEIKLAAFMTEHKISHRVMDHLVELLPKAFPDSEIAQKIKMKRTKLRAVINNVLGTTEQQDLCTDLKRQKFSVMIDESTDIAAIKTMCVVVRYFCPAKGRIVSRFWDLIQIYGNDNTDHSSSAERLFDAVLKSFQDHSISLENIIGFGSDGCNTMMGCNNSVSSRFRAACPGIIVLKCVCHSLHLCASDACKQLPIECEILAREIYNYFSASSKRQSEFKEFQSFANTDIHKILKPSQTRWLSLAAVTDRILEQWDVLLLYFNGKWLED</sequence>
<organism evidence="2 3">
    <name type="scientific">Arctia plantaginis</name>
    <name type="common">Wood tiger moth</name>
    <name type="synonym">Phalaena plantaginis</name>
    <dbReference type="NCBI Taxonomy" id="874455"/>
    <lineage>
        <taxon>Eukaryota</taxon>
        <taxon>Metazoa</taxon>
        <taxon>Ecdysozoa</taxon>
        <taxon>Arthropoda</taxon>
        <taxon>Hexapoda</taxon>
        <taxon>Insecta</taxon>
        <taxon>Pterygota</taxon>
        <taxon>Neoptera</taxon>
        <taxon>Endopterygota</taxon>
        <taxon>Lepidoptera</taxon>
        <taxon>Glossata</taxon>
        <taxon>Ditrysia</taxon>
        <taxon>Noctuoidea</taxon>
        <taxon>Erebidae</taxon>
        <taxon>Arctiinae</taxon>
        <taxon>Arctia</taxon>
    </lineage>
</organism>
<evidence type="ECO:0008006" key="4">
    <source>
        <dbReference type="Google" id="ProtNLM"/>
    </source>
</evidence>
<dbReference type="OrthoDB" id="6159421at2759"/>
<reference evidence="2 3" key="1">
    <citation type="submission" date="2020-04" db="EMBL/GenBank/DDBJ databases">
        <authorList>
            <person name="Wallbank WR R."/>
            <person name="Pardo Diaz C."/>
            <person name="Kozak K."/>
            <person name="Martin S."/>
            <person name="Jiggins C."/>
            <person name="Moest M."/>
            <person name="Warren A I."/>
            <person name="Byers J.R.P. K."/>
            <person name="Montejo-Kovacevich G."/>
            <person name="Yen C E."/>
        </authorList>
    </citation>
    <scope>NUCLEOTIDE SEQUENCE [LARGE SCALE GENOMIC DNA]</scope>
</reference>